<dbReference type="Gene3D" id="2.30.30.40">
    <property type="entry name" value="SH3 Domains"/>
    <property type="match status" value="10"/>
</dbReference>
<dbReference type="PANTHER" id="PTHR34408">
    <property type="entry name" value="FAMILY PROTEIN, PUTATIVE-RELATED"/>
    <property type="match status" value="1"/>
</dbReference>
<dbReference type="Pfam" id="PF08239">
    <property type="entry name" value="SH3_3"/>
    <property type="match status" value="10"/>
</dbReference>
<evidence type="ECO:0000313" key="5">
    <source>
        <dbReference type="Proteomes" id="UP000001168"/>
    </source>
</evidence>
<dbReference type="InterPro" id="IPR003646">
    <property type="entry name" value="SH3-like_bac-type"/>
</dbReference>
<feature type="domain" description="SH3b" evidence="3">
    <location>
        <begin position="927"/>
        <end position="994"/>
    </location>
</feature>
<evidence type="ECO:0000259" key="3">
    <source>
        <dbReference type="PROSITE" id="PS51781"/>
    </source>
</evidence>
<accession>Q5WDC9</accession>
<reference evidence="4 5" key="2">
    <citation type="journal article" date="1995" name="Appl. Microbiol. Biotechnol.">
        <title>Purification and properties of an alkaline protease from alkalophilic Bacillus sp. KSM-K16.</title>
        <authorList>
            <person name="Kobayashi T."/>
            <person name="Hakamada Y."/>
            <person name="Adachi S."/>
            <person name="Hitomi J."/>
            <person name="Yoshimatsu T."/>
            <person name="Koike K."/>
            <person name="Kawai S."/>
            <person name="Ito S."/>
        </authorList>
    </citation>
    <scope>NUCLEOTIDE SEQUENCE [LARGE SCALE GENOMIC DNA]</scope>
    <source>
        <strain evidence="4 5">KSM-K16</strain>
    </source>
</reference>
<feature type="domain" description="SH3b" evidence="3">
    <location>
        <begin position="505"/>
        <end position="566"/>
    </location>
</feature>
<feature type="region of interest" description="Disordered" evidence="1">
    <location>
        <begin position="1014"/>
        <end position="1339"/>
    </location>
</feature>
<dbReference type="EC" id="3.2.1.96" evidence="4"/>
<dbReference type="HOGENOM" id="CLU_254471_0_0_9"/>
<feature type="domain" description="SH3b" evidence="3">
    <location>
        <begin position="716"/>
        <end position="779"/>
    </location>
</feature>
<sequence length="1398" mass="150470">MEVFPIQKKLMLAGSSASIVALVASALPLQSAYASSITVKETHYNSSFDAVVDRQMGLSARPQTDKNGRWENASRSDVAYYMNANNFKQGTSSYLQFLNLSSSAGLSAGTINSQLLSDKGILQGQGQAFINASKLYGVNEIYLISHALLETGNGKSQLATGVQVNGKTVYNMYGIGAYDGNAVSAGAQYAYNQGWFTPEDAIIGGARFVSSNYFARGQNTLYKMRWNPANPGTYQYATDVGWAVKQTHHMSNLYSLVDDYEMTFDVPVYKNQPTGDAGNDKLEQLPTGTFGTTTARLNVRTGPGTSHSIVTTLDKDTKVELLAKQGNWYQIAVDNTTGFVSGDYLKLDKPSEDNVEDSDQELISYGETTARLNLRSQPNTSSNVLTTLALGQKLEILKKEGNWYRVRAGHQSGWVSADYVKISSNGVDKESPSLGSATTTARLNLRSGAGTNHSIITTLTKGQKVELLKKQGGWYQVKAGNRTGWVSADYLNVNGSGNVDNAPSSGSATTTARLNLRSGAGTNHSIITTLTKGQKVELLKKQGGWYQVKAGNRTGWVSADYLNVNGSGNVDNAPSSGSATTTARLNLRSGAGTNHSIITTLAKGQKVELLKKQGGWYQVKAGNRTGWVSVDYLNVSGSGNVDNTPSSGSATTTARLNLRSGAGTNHSIITTLAKGQKVELLKKQGGWYQVKAGNRTGWVSVDYLNVSGSGNVDNAPSNGSATTTARLNLRSGAGTNHSIITTLAKGQKVELLKKQGGWYQVKAGNRTGWVSVDYLNVSGSGNVDNAPSNGSATTTARLNLRSGAGTNHSIITTLAKGQKVELLKKQGGWYQVKAGNRTGWVSVDYLNVSGSGNVDNAPSNGSATTTARLNLRSGAGTNHSIITTLAKGQKVELLKKQGGWYQVKAGNRTGWVSADYLNVSNNQAKTESVETVIDRGTTTARLNLRVDPNTSSKIITTLNNGQQLDILKKQGSWYYVKVGSQTGWVSSQYVKLTEAKPTVQVMARTFSFAPIAPEVETNEEANESVNEENDVADLENSPSEKQQPIDEVEKEEDKQDVSPDKERDTDEHAEEPSIDENDTVPHSDEANDQTVEEDDHVADENEQASETTDTENDAENEESNLPASEEAPSEENDSTDESSLEEPQEPETDPSTDEQEPETDASADEQEPETDANTDEQEPETDASTDEQEPETDASADEQEPKTDASTDEQEPETDASTDEQEPETDASADEQEPETDANTDEQEPETDASADEQDLAEQVAEEEHGDADGTSEDQESPVSDTAENNEADENSEPVQEEETDVADDEAEALPEEAEGPSEQDEEPSEATEEQQTTVGQKIQLTENTLLFSEASSDSEQLLELFEDDTIEILEEGTDFVKVKANGVEGWIAVEALAAVLP</sequence>
<feature type="compositionally biased region" description="Acidic residues" evidence="1">
    <location>
        <begin position="1206"/>
        <end position="1276"/>
    </location>
</feature>
<reference evidence="5" key="4">
    <citation type="submission" date="2003-10" db="EMBL/GenBank/DDBJ databases">
        <title>The complete genome sequence of the alkaliphilic Bacillus clausii KSM-K16.</title>
        <authorList>
            <person name="Takaki Y."/>
            <person name="Kageyama Y."/>
            <person name="Shimamura S."/>
            <person name="Suzuki H."/>
            <person name="Nishi S."/>
            <person name="Hatada Y."/>
            <person name="Kawai S."/>
            <person name="Ito S."/>
            <person name="Horikoshi K."/>
        </authorList>
    </citation>
    <scope>NUCLEOTIDE SEQUENCE [LARGE SCALE GENOMIC DNA]</scope>
    <source>
        <strain evidence="5">KSM-K16</strain>
    </source>
</reference>
<dbReference type="InterPro" id="IPR002901">
    <property type="entry name" value="MGlyc_endo_b_GlcNAc-like_dom"/>
</dbReference>
<keyword evidence="2" id="KW-0732">Signal</keyword>
<feature type="domain" description="SH3b" evidence="3">
    <location>
        <begin position="358"/>
        <end position="424"/>
    </location>
</feature>
<protein>
    <submittedName>
        <fullName evidence="4">Beta-N-acetylglucosaminidase</fullName>
        <ecNumber evidence="4">3.2.1.96</ecNumber>
    </submittedName>
</protein>
<feature type="domain" description="SH3b" evidence="3">
    <location>
        <begin position="647"/>
        <end position="708"/>
    </location>
</feature>
<dbReference type="SMART" id="SM00287">
    <property type="entry name" value="SH3b"/>
    <property type="match status" value="11"/>
</dbReference>
<keyword evidence="4" id="KW-0326">Glycosidase</keyword>
<feature type="chain" id="PRO_5004263344" evidence="2">
    <location>
        <begin position="35"/>
        <end position="1398"/>
    </location>
</feature>
<keyword evidence="5" id="KW-1185">Reference proteome</keyword>
<dbReference type="Pfam" id="PF01832">
    <property type="entry name" value="Glucosaminidase"/>
    <property type="match status" value="1"/>
</dbReference>
<dbReference type="GO" id="GO:0004040">
    <property type="term" value="F:amidase activity"/>
    <property type="evidence" value="ECO:0007669"/>
    <property type="project" value="InterPro"/>
</dbReference>
<feature type="domain" description="SH3b" evidence="3">
    <location>
        <begin position="434"/>
        <end position="495"/>
    </location>
</feature>
<dbReference type="InterPro" id="IPR036028">
    <property type="entry name" value="SH3-like_dom_sf"/>
</dbReference>
<feature type="domain" description="SH3b" evidence="3">
    <location>
        <begin position="576"/>
        <end position="637"/>
    </location>
</feature>
<dbReference type="eggNOG" id="COG3103">
    <property type="taxonomic scope" value="Bacteria"/>
</dbReference>
<reference evidence="4 5" key="3">
    <citation type="journal article" date="1997" name="Protein Eng.">
        <title>High-resolution crystal structure of M-protease: phylogeny aided analysis of the high-alkaline adaptation mechanism.</title>
        <authorList>
            <person name="Shirai T."/>
            <person name="Suzuki A."/>
            <person name="Yamane T."/>
            <person name="Ashida T."/>
            <person name="Kobayashi T."/>
            <person name="Ito S."/>
        </authorList>
    </citation>
    <scope>NUCLEOTIDE SEQUENCE [LARGE SCALE GENOMIC DNA]</scope>
    <source>
        <strain evidence="4 5">KSM-K16</strain>
    </source>
</reference>
<reference evidence="4 5" key="5">
    <citation type="journal article" date="2007" name="Extremophiles">
        <title>Intragenomic diversity of the V1 regions of 16S rRNA genes in high-alkaline protease-producing Bacillus clausii spp.</title>
        <authorList>
            <person name="Kageyama Y."/>
            <person name="Takaki Y."/>
            <person name="Shimamura S."/>
            <person name="Nishi S."/>
            <person name="Nogi Y."/>
            <person name="Uchimura K."/>
            <person name="Kobayashi T."/>
            <person name="Hitomi J."/>
            <person name="Ozaki K."/>
            <person name="Kawai S."/>
            <person name="Ito S."/>
            <person name="Horikoshi K."/>
        </authorList>
    </citation>
    <scope>NUCLEOTIDE SEQUENCE [LARGE SCALE GENOMIC DNA]</scope>
    <source>
        <strain evidence="4 5">KSM-K16</strain>
    </source>
</reference>
<keyword evidence="4" id="KW-0378">Hydrolase</keyword>
<dbReference type="EMBL" id="AP006627">
    <property type="protein sequence ID" value="BAD65631.1"/>
    <property type="molecule type" value="Genomic_DNA"/>
</dbReference>
<feature type="compositionally biased region" description="Acidic residues" evidence="1">
    <location>
        <begin position="1067"/>
        <end position="1078"/>
    </location>
</feature>
<dbReference type="STRING" id="66692.ABC3097"/>
<dbReference type="Proteomes" id="UP000001168">
    <property type="component" value="Chromosome"/>
</dbReference>
<feature type="compositionally biased region" description="Acidic residues" evidence="1">
    <location>
        <begin position="1127"/>
        <end position="1198"/>
    </location>
</feature>
<dbReference type="Gene3D" id="1.10.530.10">
    <property type="match status" value="1"/>
</dbReference>
<feature type="compositionally biased region" description="Acidic residues" evidence="1">
    <location>
        <begin position="1016"/>
        <end position="1033"/>
    </location>
</feature>
<feature type="compositionally biased region" description="Acidic residues" evidence="1">
    <location>
        <begin position="1086"/>
        <end position="1118"/>
    </location>
</feature>
<evidence type="ECO:0000256" key="2">
    <source>
        <dbReference type="SAM" id="SignalP"/>
    </source>
</evidence>
<reference evidence="4 5" key="1">
    <citation type="journal article" date="1994" name="J. Ferment. Bioeng.">
        <title>Molecular cloning and nucleotide sequence of the gene for an alkaline protease from the alkalophilic Bacillus sp. KSM-K16.</title>
        <authorList>
            <person name="Hakamada Y."/>
            <person name="Kobayashi T."/>
            <person name="Hitomi J."/>
            <person name="Kawai S."/>
            <person name="Ito S."/>
        </authorList>
    </citation>
    <scope>NUCLEOTIDE SEQUENCE [LARGE SCALE GENOMIC DNA]</scope>
    <source>
        <strain evidence="4 5">KSM-K16</strain>
    </source>
</reference>
<feature type="compositionally biased region" description="Basic and acidic residues" evidence="1">
    <location>
        <begin position="1051"/>
        <end position="1066"/>
    </location>
</feature>
<feature type="domain" description="SH3b" evidence="3">
    <location>
        <begin position="858"/>
        <end position="921"/>
    </location>
</feature>
<dbReference type="SUPFAM" id="SSF50044">
    <property type="entry name" value="SH3-domain"/>
    <property type="match status" value="9"/>
</dbReference>
<feature type="signal peptide" evidence="2">
    <location>
        <begin position="1"/>
        <end position="34"/>
    </location>
</feature>
<evidence type="ECO:0000313" key="4">
    <source>
        <dbReference type="EMBL" id="BAD65631.1"/>
    </source>
</evidence>
<dbReference type="SMART" id="SM00047">
    <property type="entry name" value="LYZ2"/>
    <property type="match status" value="1"/>
</dbReference>
<name>Q5WDC9_SHOC1</name>
<feature type="compositionally biased region" description="Acidic residues" evidence="1">
    <location>
        <begin position="1284"/>
        <end position="1329"/>
    </location>
</feature>
<feature type="domain" description="SH3b" evidence="3">
    <location>
        <begin position="285"/>
        <end position="349"/>
    </location>
</feature>
<feature type="domain" description="SH3b" evidence="3">
    <location>
        <begin position="787"/>
        <end position="850"/>
    </location>
</feature>
<organism evidence="4 5">
    <name type="scientific">Shouchella clausii (strain KSM-K16)</name>
    <name type="common">Alkalihalobacillus clausii</name>
    <dbReference type="NCBI Taxonomy" id="66692"/>
    <lineage>
        <taxon>Bacteria</taxon>
        <taxon>Bacillati</taxon>
        <taxon>Bacillota</taxon>
        <taxon>Bacilli</taxon>
        <taxon>Bacillales</taxon>
        <taxon>Bacillaceae</taxon>
        <taxon>Shouchella</taxon>
    </lineage>
</organism>
<dbReference type="PANTHER" id="PTHR34408:SF1">
    <property type="entry name" value="GLYCOSYL HYDROLASE FAMILY 19 DOMAIN-CONTAINING PROTEIN HI_1415"/>
    <property type="match status" value="1"/>
</dbReference>
<dbReference type="InterPro" id="IPR052354">
    <property type="entry name" value="Cell_Wall_Dynamics_Protein"/>
</dbReference>
<feature type="compositionally biased region" description="Polar residues" evidence="1">
    <location>
        <begin position="1330"/>
        <end position="1339"/>
    </location>
</feature>
<dbReference type="GO" id="GO:0033925">
    <property type="term" value="F:mannosyl-glycoprotein endo-beta-N-acetylglucosaminidase activity"/>
    <property type="evidence" value="ECO:0007669"/>
    <property type="project" value="UniProtKB-EC"/>
</dbReference>
<gene>
    <name evidence="4" type="ordered locus">ABC3097</name>
</gene>
<dbReference type="eggNOG" id="COG3807">
    <property type="taxonomic scope" value="Bacteria"/>
</dbReference>
<dbReference type="OrthoDB" id="9816557at2"/>
<dbReference type="PROSITE" id="PS51781">
    <property type="entry name" value="SH3B"/>
    <property type="match status" value="10"/>
</dbReference>
<dbReference type="KEGG" id="bcl:ABC3097"/>
<dbReference type="eggNOG" id="COG4193">
    <property type="taxonomic scope" value="Bacteria"/>
</dbReference>
<dbReference type="CAZy" id="GH73">
    <property type="family name" value="Glycoside Hydrolase Family 73"/>
</dbReference>
<evidence type="ECO:0000256" key="1">
    <source>
        <dbReference type="SAM" id="MobiDB-lite"/>
    </source>
</evidence>
<proteinExistence type="predicted"/>